<dbReference type="Proteomes" id="UP000762676">
    <property type="component" value="Unassembled WGS sequence"/>
</dbReference>
<evidence type="ECO:0000313" key="2">
    <source>
        <dbReference type="Proteomes" id="UP000762676"/>
    </source>
</evidence>
<proteinExistence type="predicted"/>
<sequence length="108" mass="12104">MFFVLSVRPGIQYCSALEYCKDLKYKKAFLGLTREAASQSIRLVTWQAVLDSILNHSLHKNTRISIGEGLRSVDDLQVSNGDHVVGIEALDVVGSWCCIGSPREVHRW</sequence>
<gene>
    <name evidence="1" type="ORF">ElyMa_006007100</name>
</gene>
<protein>
    <submittedName>
        <fullName evidence="1">Uncharacterized protein</fullName>
    </submittedName>
</protein>
<accession>A0AAV4GI06</accession>
<evidence type="ECO:0000313" key="1">
    <source>
        <dbReference type="EMBL" id="GFR84675.1"/>
    </source>
</evidence>
<comment type="caution">
    <text evidence="1">The sequence shown here is derived from an EMBL/GenBank/DDBJ whole genome shotgun (WGS) entry which is preliminary data.</text>
</comment>
<organism evidence="1 2">
    <name type="scientific">Elysia marginata</name>
    <dbReference type="NCBI Taxonomy" id="1093978"/>
    <lineage>
        <taxon>Eukaryota</taxon>
        <taxon>Metazoa</taxon>
        <taxon>Spiralia</taxon>
        <taxon>Lophotrochozoa</taxon>
        <taxon>Mollusca</taxon>
        <taxon>Gastropoda</taxon>
        <taxon>Heterobranchia</taxon>
        <taxon>Euthyneura</taxon>
        <taxon>Panpulmonata</taxon>
        <taxon>Sacoglossa</taxon>
        <taxon>Placobranchoidea</taxon>
        <taxon>Plakobranchidae</taxon>
        <taxon>Elysia</taxon>
    </lineage>
</organism>
<dbReference type="EMBL" id="BMAT01012057">
    <property type="protein sequence ID" value="GFR84675.1"/>
    <property type="molecule type" value="Genomic_DNA"/>
</dbReference>
<dbReference type="AlphaFoldDB" id="A0AAV4GI06"/>
<name>A0AAV4GI06_9GAST</name>
<reference evidence="1 2" key="1">
    <citation type="journal article" date="2021" name="Elife">
        <title>Chloroplast acquisition without the gene transfer in kleptoplastic sea slugs, Plakobranchus ocellatus.</title>
        <authorList>
            <person name="Maeda T."/>
            <person name="Takahashi S."/>
            <person name="Yoshida T."/>
            <person name="Shimamura S."/>
            <person name="Takaki Y."/>
            <person name="Nagai Y."/>
            <person name="Toyoda A."/>
            <person name="Suzuki Y."/>
            <person name="Arimoto A."/>
            <person name="Ishii H."/>
            <person name="Satoh N."/>
            <person name="Nishiyama T."/>
            <person name="Hasebe M."/>
            <person name="Maruyama T."/>
            <person name="Minagawa J."/>
            <person name="Obokata J."/>
            <person name="Shigenobu S."/>
        </authorList>
    </citation>
    <scope>NUCLEOTIDE SEQUENCE [LARGE SCALE GENOMIC DNA]</scope>
</reference>
<keyword evidence="2" id="KW-1185">Reference proteome</keyword>